<keyword evidence="4" id="KW-0539">Nucleus</keyword>
<organism evidence="7 8">
    <name type="scientific">Lactuca sativa</name>
    <name type="common">Garden lettuce</name>
    <dbReference type="NCBI Taxonomy" id="4236"/>
    <lineage>
        <taxon>Eukaryota</taxon>
        <taxon>Viridiplantae</taxon>
        <taxon>Streptophyta</taxon>
        <taxon>Embryophyta</taxon>
        <taxon>Tracheophyta</taxon>
        <taxon>Spermatophyta</taxon>
        <taxon>Magnoliopsida</taxon>
        <taxon>eudicotyledons</taxon>
        <taxon>Gunneridae</taxon>
        <taxon>Pentapetalae</taxon>
        <taxon>asterids</taxon>
        <taxon>campanulids</taxon>
        <taxon>Asterales</taxon>
        <taxon>Asteraceae</taxon>
        <taxon>Cichorioideae</taxon>
        <taxon>Cichorieae</taxon>
        <taxon>Lactucinae</taxon>
        <taxon>Lactuca</taxon>
    </lineage>
</organism>
<keyword evidence="2 4" id="KW-0238">DNA-binding</keyword>
<dbReference type="GO" id="GO:0005634">
    <property type="term" value="C:nucleus"/>
    <property type="evidence" value="ECO:0000318"/>
    <property type="project" value="GO_Central"/>
</dbReference>
<dbReference type="InterPro" id="IPR005175">
    <property type="entry name" value="PPC_dom"/>
</dbReference>
<dbReference type="GO" id="GO:0003680">
    <property type="term" value="F:minor groove of adenine-thymine-rich DNA binding"/>
    <property type="evidence" value="ECO:0000318"/>
    <property type="project" value="GO_Central"/>
</dbReference>
<evidence type="ECO:0000256" key="4">
    <source>
        <dbReference type="PIRNR" id="PIRNR016021"/>
    </source>
</evidence>
<feature type="region of interest" description="Disordered" evidence="5">
    <location>
        <begin position="1"/>
        <end position="68"/>
    </location>
</feature>
<reference evidence="7 8" key="1">
    <citation type="journal article" date="2017" name="Nat. Commun.">
        <title>Genome assembly with in vitro proximity ligation data and whole-genome triplication in lettuce.</title>
        <authorList>
            <person name="Reyes-Chin-Wo S."/>
            <person name="Wang Z."/>
            <person name="Yang X."/>
            <person name="Kozik A."/>
            <person name="Arikit S."/>
            <person name="Song C."/>
            <person name="Xia L."/>
            <person name="Froenicke L."/>
            <person name="Lavelle D.O."/>
            <person name="Truco M.J."/>
            <person name="Xia R."/>
            <person name="Zhu S."/>
            <person name="Xu C."/>
            <person name="Xu H."/>
            <person name="Xu X."/>
            <person name="Cox K."/>
            <person name="Korf I."/>
            <person name="Meyers B.C."/>
            <person name="Michelmore R.W."/>
        </authorList>
    </citation>
    <scope>NUCLEOTIDE SEQUENCE [LARGE SCALE GENOMIC DNA]</scope>
    <source>
        <strain evidence="8">cv. Salinas</strain>
        <tissue evidence="7">Seedlings</tissue>
    </source>
</reference>
<dbReference type="Pfam" id="PF03479">
    <property type="entry name" value="PCC"/>
    <property type="match status" value="1"/>
</dbReference>
<evidence type="ECO:0000256" key="1">
    <source>
        <dbReference type="ARBA" id="ARBA00023015"/>
    </source>
</evidence>
<proteinExistence type="predicted"/>
<keyword evidence="8" id="KW-1185">Reference proteome</keyword>
<comment type="caution">
    <text evidence="7">The sequence shown here is derived from an EMBL/GenBank/DDBJ whole genome shotgun (WGS) entry which is preliminary data.</text>
</comment>
<dbReference type="Gene3D" id="3.30.1330.80">
    <property type="entry name" value="Hypothetical protein, similar to alpha- acetolactate decarboxylase, domain 2"/>
    <property type="match status" value="1"/>
</dbReference>
<sequence length="283" mass="29667">MFSDLRHQPPPPPHFAVTHHLVSTSEEADSKKESNTTNDDASIEVVRRPRGRPPGSKNKPRPPVFVTREPDTAMSPYVLEVSDGSDIVAAITGLCNHRTTGLCVLSGSGTVSNVSFQQPASTTTAITFHGRFDLLSISATILPSPVTTSSFGGSEGITDFLSRLPATRFAVSLAGPQGQTIGGNVSGPLIAAGTVYIIAASFNSPLYHRLPMEEDDHVRSSGGGSASAAREQSPGSGGGDSGRHHAAERSSAADSLSMYGCHLPSDGIWTPTPRQASRHSPLF</sequence>
<dbReference type="GO" id="GO:0003700">
    <property type="term" value="F:DNA-binding transcription factor activity"/>
    <property type="evidence" value="ECO:0000318"/>
    <property type="project" value="GO_Central"/>
</dbReference>
<dbReference type="InterPro" id="IPR014476">
    <property type="entry name" value="AHL15-29"/>
</dbReference>
<evidence type="ECO:0000259" key="6">
    <source>
        <dbReference type="PROSITE" id="PS51742"/>
    </source>
</evidence>
<feature type="domain" description="PPC" evidence="6">
    <location>
        <begin position="71"/>
        <end position="224"/>
    </location>
</feature>
<dbReference type="PANTHER" id="PTHR31100:SF69">
    <property type="entry name" value="AT-HOOK MOTIF NUCLEAR-LOCALIZED PROTEIN 17-RELATED"/>
    <property type="match status" value="1"/>
</dbReference>
<evidence type="ECO:0000313" key="8">
    <source>
        <dbReference type="Proteomes" id="UP000235145"/>
    </source>
</evidence>
<dbReference type="SUPFAM" id="SSF117856">
    <property type="entry name" value="AF0104/ALDC/Ptd012-like"/>
    <property type="match status" value="1"/>
</dbReference>
<evidence type="ECO:0000256" key="3">
    <source>
        <dbReference type="ARBA" id="ARBA00023163"/>
    </source>
</evidence>
<dbReference type="CDD" id="cd11378">
    <property type="entry name" value="DUF296"/>
    <property type="match status" value="1"/>
</dbReference>
<keyword evidence="3 4" id="KW-0804">Transcription</keyword>
<keyword evidence="1 4" id="KW-0805">Transcription regulation</keyword>
<dbReference type="AlphaFoldDB" id="A0A9R1V6T9"/>
<dbReference type="EMBL" id="NBSK02000006">
    <property type="protein sequence ID" value="KAJ0200780.1"/>
    <property type="molecule type" value="Genomic_DNA"/>
</dbReference>
<evidence type="ECO:0000256" key="5">
    <source>
        <dbReference type="SAM" id="MobiDB-lite"/>
    </source>
</evidence>
<protein>
    <recommendedName>
        <fullName evidence="4">AT-hook motif nuclear-localized protein</fullName>
    </recommendedName>
</protein>
<accession>A0A9R1V6T9</accession>
<dbReference type="PANTHER" id="PTHR31100">
    <property type="entry name" value="AT-HOOK MOTIF NUCLEAR-LOCALIZED PROTEIN 15"/>
    <property type="match status" value="1"/>
</dbReference>
<dbReference type="Proteomes" id="UP000235145">
    <property type="component" value="Unassembled WGS sequence"/>
</dbReference>
<dbReference type="Gramene" id="rna-gnl|WGS:NBSK|LSAT_6X106180_mrna">
    <property type="protein sequence ID" value="cds-PLY95546.1"/>
    <property type="gene ID" value="gene-LSAT_6X106180"/>
</dbReference>
<dbReference type="PIRSF" id="PIRSF016021">
    <property type="entry name" value="ESCAROLA"/>
    <property type="match status" value="1"/>
</dbReference>
<comment type="subcellular location">
    <subcellularLocation>
        <location evidence="4">Nucleus</location>
    </subcellularLocation>
</comment>
<dbReference type="PROSITE" id="PS51742">
    <property type="entry name" value="PPC"/>
    <property type="match status" value="1"/>
</dbReference>
<gene>
    <name evidence="7" type="ORF">LSAT_V11C600338160</name>
</gene>
<evidence type="ECO:0000313" key="7">
    <source>
        <dbReference type="EMBL" id="KAJ0200780.1"/>
    </source>
</evidence>
<feature type="region of interest" description="Disordered" evidence="5">
    <location>
        <begin position="215"/>
        <end position="253"/>
    </location>
</feature>
<dbReference type="OrthoDB" id="782346at2759"/>
<evidence type="ECO:0000256" key="2">
    <source>
        <dbReference type="ARBA" id="ARBA00023125"/>
    </source>
</evidence>
<name>A0A9R1V6T9_LACSA</name>
<comment type="function">
    <text evidence="4">Transcription factor that specifically binds AT-rich DNA sequences related to the nuclear matrix attachment regions (MARs).</text>
</comment>